<reference evidence="3" key="1">
    <citation type="submission" date="2022-11" db="EMBL/GenBank/DDBJ databases">
        <authorList>
            <person name="Petersen C."/>
        </authorList>
    </citation>
    <scope>NUCLEOTIDE SEQUENCE</scope>
    <source>
        <strain evidence="3">IBT 30069</strain>
    </source>
</reference>
<evidence type="ECO:0000256" key="1">
    <source>
        <dbReference type="SAM" id="MobiDB-lite"/>
    </source>
</evidence>
<keyword evidence="2" id="KW-0472">Membrane</keyword>
<evidence type="ECO:0008006" key="5">
    <source>
        <dbReference type="Google" id="ProtNLM"/>
    </source>
</evidence>
<organism evidence="3 4">
    <name type="scientific">Penicillium angulare</name>
    <dbReference type="NCBI Taxonomy" id="116970"/>
    <lineage>
        <taxon>Eukaryota</taxon>
        <taxon>Fungi</taxon>
        <taxon>Dikarya</taxon>
        <taxon>Ascomycota</taxon>
        <taxon>Pezizomycotina</taxon>
        <taxon>Eurotiomycetes</taxon>
        <taxon>Eurotiomycetidae</taxon>
        <taxon>Eurotiales</taxon>
        <taxon>Aspergillaceae</taxon>
        <taxon>Penicillium</taxon>
    </lineage>
</organism>
<feature type="region of interest" description="Disordered" evidence="1">
    <location>
        <begin position="1"/>
        <end position="32"/>
    </location>
</feature>
<evidence type="ECO:0000256" key="2">
    <source>
        <dbReference type="SAM" id="Phobius"/>
    </source>
</evidence>
<gene>
    <name evidence="3" type="ORF">N7456_001212</name>
</gene>
<keyword evidence="2" id="KW-0812">Transmembrane</keyword>
<keyword evidence="2" id="KW-1133">Transmembrane helix</keyword>
<reference evidence="3" key="2">
    <citation type="journal article" date="2023" name="IMA Fungus">
        <title>Comparative genomic study of the Penicillium genus elucidates a diverse pangenome and 15 lateral gene transfer events.</title>
        <authorList>
            <person name="Petersen C."/>
            <person name="Sorensen T."/>
            <person name="Nielsen M.R."/>
            <person name="Sondergaard T.E."/>
            <person name="Sorensen J.L."/>
            <person name="Fitzpatrick D.A."/>
            <person name="Frisvad J.C."/>
            <person name="Nielsen K.L."/>
        </authorList>
    </citation>
    <scope>NUCLEOTIDE SEQUENCE</scope>
    <source>
        <strain evidence="3">IBT 30069</strain>
    </source>
</reference>
<evidence type="ECO:0000313" key="3">
    <source>
        <dbReference type="EMBL" id="KAJ5116864.1"/>
    </source>
</evidence>
<feature type="transmembrane region" description="Helical" evidence="2">
    <location>
        <begin position="289"/>
        <end position="310"/>
    </location>
</feature>
<feature type="transmembrane region" description="Helical" evidence="2">
    <location>
        <begin position="200"/>
        <end position="223"/>
    </location>
</feature>
<accession>A0A9W9GDH1</accession>
<dbReference type="OrthoDB" id="5089392at2759"/>
<dbReference type="Proteomes" id="UP001149165">
    <property type="component" value="Unassembled WGS sequence"/>
</dbReference>
<comment type="caution">
    <text evidence="3">The sequence shown here is derived from an EMBL/GenBank/DDBJ whole genome shotgun (WGS) entry which is preliminary data.</text>
</comment>
<sequence>MAHPNSSSDTLISPPSPIHHPTSTSTSRHTKPIPLMESDLELSHLRNNTPIPKLLREASDITWQEALETTKDQVPLTKRRGGHFKLLHQQQFKNSLLASVGYLELANAGDFAANVWNDIPVPTFAAILMGIGGTLALAMIFVAIQDFRLSYRNVKLLREEREHLKRLKQYHCRNVEMSKVLNSRLGVGLREIGTEVVDRIVMDLLMGAGSVLVGVGTLMAIGGANPHVYKASNLLSGYIGNALAAIFGLVNAIWSVYLIRRFHHHDSAVVSVEPSDDIRRRLRVRFRRFQWHAIVNGVNGLVAGAASMVTATHWEGYVVLIPCIISLIMCNYFWRKKLGYDRPILDHISLAKLQLTPLTEDLQYAIAMQKALSEPDHVLPQPVIDTRSLESMLQFIVRNRMLETYVDSLAHDKMTRGLLSEIPPTESATPGHPEYIITYDVLLRLSSSKQNHARVLLDHAVRFLRTDGVRVFTHRERHLLELSGYAVWQDQMAEITTTSTSSMTKDLPKT</sequence>
<evidence type="ECO:0000313" key="4">
    <source>
        <dbReference type="Proteomes" id="UP001149165"/>
    </source>
</evidence>
<protein>
    <recommendedName>
        <fullName evidence="5">Integral membrane protein</fullName>
    </recommendedName>
</protein>
<feature type="transmembrane region" description="Helical" evidence="2">
    <location>
        <begin position="235"/>
        <end position="259"/>
    </location>
</feature>
<proteinExistence type="predicted"/>
<feature type="transmembrane region" description="Helical" evidence="2">
    <location>
        <begin position="124"/>
        <end position="144"/>
    </location>
</feature>
<feature type="transmembrane region" description="Helical" evidence="2">
    <location>
        <begin position="316"/>
        <end position="334"/>
    </location>
</feature>
<dbReference type="AlphaFoldDB" id="A0A9W9GDH1"/>
<dbReference type="EMBL" id="JAPQKH010000001">
    <property type="protein sequence ID" value="KAJ5116864.1"/>
    <property type="molecule type" value="Genomic_DNA"/>
</dbReference>
<keyword evidence="4" id="KW-1185">Reference proteome</keyword>
<name>A0A9W9GDH1_9EURO</name>